<proteinExistence type="predicted"/>
<dbReference type="InterPro" id="IPR038765">
    <property type="entry name" value="Papain-like_cys_pep_sf"/>
</dbReference>
<dbReference type="PROSITE" id="PS51272">
    <property type="entry name" value="SLH"/>
    <property type="match status" value="3"/>
</dbReference>
<feature type="compositionally biased region" description="Acidic residues" evidence="2">
    <location>
        <begin position="50"/>
        <end position="66"/>
    </location>
</feature>
<feature type="domain" description="SLH" evidence="4">
    <location>
        <begin position="1370"/>
        <end position="1427"/>
    </location>
</feature>
<evidence type="ECO:0000313" key="6">
    <source>
        <dbReference type="Proteomes" id="UP000440513"/>
    </source>
</evidence>
<dbReference type="EMBL" id="VUMS01000019">
    <property type="protein sequence ID" value="MST67180.1"/>
    <property type="molecule type" value="Genomic_DNA"/>
</dbReference>
<feature type="region of interest" description="Disordered" evidence="2">
    <location>
        <begin position="42"/>
        <end position="109"/>
    </location>
</feature>
<evidence type="ECO:0000256" key="2">
    <source>
        <dbReference type="SAM" id="MobiDB-lite"/>
    </source>
</evidence>
<reference evidence="5 6" key="1">
    <citation type="submission" date="2019-08" db="EMBL/GenBank/DDBJ databases">
        <title>In-depth cultivation of the pig gut microbiome towards novel bacterial diversity and tailored functional studies.</title>
        <authorList>
            <person name="Wylensek D."/>
            <person name="Hitch T.C.A."/>
            <person name="Clavel T."/>
        </authorList>
    </citation>
    <scope>NUCLEOTIDE SEQUENCE [LARGE SCALE GENOMIC DNA]</scope>
    <source>
        <strain evidence="5 6">BSM-380-WT-5A</strain>
    </source>
</reference>
<accession>A0A7X2TMP2</accession>
<feature type="region of interest" description="Disordered" evidence="2">
    <location>
        <begin position="1077"/>
        <end position="1096"/>
    </location>
</feature>
<comment type="caution">
    <text evidence="5">The sequence shown here is derived from an EMBL/GenBank/DDBJ whole genome shotgun (WGS) entry which is preliminary data.</text>
</comment>
<keyword evidence="6" id="KW-1185">Reference proteome</keyword>
<feature type="compositionally biased region" description="Low complexity" evidence="2">
    <location>
        <begin position="76"/>
        <end position="93"/>
    </location>
</feature>
<organism evidence="5 6">
    <name type="scientific">Oliverpabstia intestinalis</name>
    <dbReference type="NCBI Taxonomy" id="2606633"/>
    <lineage>
        <taxon>Bacteria</taxon>
        <taxon>Bacillati</taxon>
        <taxon>Bacillota</taxon>
        <taxon>Clostridia</taxon>
        <taxon>Lachnospirales</taxon>
        <taxon>Lachnospiraceae</taxon>
        <taxon>Oliverpabstia</taxon>
    </lineage>
</organism>
<evidence type="ECO:0000256" key="1">
    <source>
        <dbReference type="ARBA" id="ARBA00022737"/>
    </source>
</evidence>
<sequence>MKRGRKAMKRKMMKFLSLFLSVSMAINMFTVPVFAAPEDESTATEQSAVVEDDAVENVENGTEQEDVSNGTESDADAAPAEETPADETPAAETPEADEPEEAPKRETISVEESYKAFTVNVNDIEISVDGESVIVLGAGEEPAEVDTSSPTISVVEEELNNIRVLNDEGESVALTPEQIQTVLYLYQQYLDQWKDNANLLGVQTPFFLQYNDKEKDGLGVLGEMLVLAGYTVDDVRNGKYKYDDLVGMIQNFYYADQFGLKFYTDAINSARAAVEEAVEKSGAETDVQKMLVINDWLAHHATFDMSYIMNMGEEEPVMSAPDPQKHEHYDEIYKEMYALYENQITQQFHDQIYDNIVAQFRQQYYEGAIKNIVMEGYKSQVRQSVIDQAVESGRTEEEAETAADEYMEENADQIEADASDYATQYMEDNADAISEDAAGFVEKNFGSDVAAKVSAGADEFIADAEENGVEVDPENAPGYKMTIEEITQNTMKNEPILDLNEDGENETTANQAIPIFAEQAAQGLTNGILGAWEGNHIGILAEGTGVCCGYAKAFAYLLQYMNPKVYGVNGDGTDMSVAENWKTAEDLYYTDGSLDIDKDYVVDLVRITFQTDVTMYGKVNEGFNSDHFWNAVKVDGQWYYIDPCYIDVYTEVMSRDRVEMDGNLNHMYFMFSHSTAREMYDGYMGGEGIKTLYADAATDTSYEDSWYARISSNTYSDGNYFYYLYDSSDMFGLMREMNPDSSSGTDYEKFMEMTNAEYKLVRHAISSNDVAEGGADSDYEALIEFNHKVSEDDDDDTTVARVNVNGKMVENELLTELFAQFKAESEIYPSIAISTALYGGKLYFNLSNCILSYDLSSGAVEKVKEYNTVHAERDTTKAFGGMAFSVVASGGTHTVENHPIASMTIKDDGKMYVSIATNFAYISGKDPHDCTDSKSNGYGYKFEESNYNSNYSTYFDMDEISAEYGEIDSDSQDNDNDEFMWSAVFVDTLSMDHLAGGSHSYSQVTVDPFCGRDGFTENRCSTCGAIEAGTRVEEEGTACDHHYIHFDETYYTKDDNDNWNTGKCYVCTICGSAVSEPVEPEKNAQESDEEFAERQEQYEKDKEEYEAIKANAGHVYTSSSADSVTWNTDESGSIVSATVAVNTHMVCDPCEGKELDVLQEEATSVDLSEDVTLNDIDKKATGTCEEGLTVTYTATGTTIAGDKLSASKTEKTEAGGHDLKGKFNWEKNQTTHEATATSVQVTCTRDCGTEFVVDEPTTVKDEAQSKAATRKEEGVNVFTATAVVKDQDGNEVGKVTDTVNMPIPALGNPFEDVAEDAYYYDAVLWAYDNGITQGKDDTRFLPNNICNRAQVVTFFWRAMGEPEPESTVNPFVDVAEDAYYYKAVLWAYYKGVTTGKDETHFQPNATVTRSQVVTFMYRNEGEPAVKTTENPFVDVTEDKYYYNAVLWAYENDITTGKDDTHFLPGDECKRCQVVTFLYRAYGDEK</sequence>
<evidence type="ECO:0000313" key="5">
    <source>
        <dbReference type="EMBL" id="MST67180.1"/>
    </source>
</evidence>
<dbReference type="Pfam" id="PF00395">
    <property type="entry name" value="SLH"/>
    <property type="match status" value="3"/>
</dbReference>
<keyword evidence="3" id="KW-0732">Signal</keyword>
<feature type="domain" description="SLH" evidence="4">
    <location>
        <begin position="1428"/>
        <end position="1485"/>
    </location>
</feature>
<protein>
    <recommendedName>
        <fullName evidence="4">SLH domain-containing protein</fullName>
    </recommendedName>
</protein>
<dbReference type="SUPFAM" id="SSF54001">
    <property type="entry name" value="Cysteine proteinases"/>
    <property type="match status" value="1"/>
</dbReference>
<evidence type="ECO:0000256" key="3">
    <source>
        <dbReference type="SAM" id="SignalP"/>
    </source>
</evidence>
<feature type="chain" id="PRO_5030854352" description="SLH domain-containing protein" evidence="3">
    <location>
        <begin position="36"/>
        <end position="1485"/>
    </location>
</feature>
<gene>
    <name evidence="5" type="ORF">FYJ57_10730</name>
</gene>
<dbReference type="Proteomes" id="UP000440513">
    <property type="component" value="Unassembled WGS sequence"/>
</dbReference>
<dbReference type="InterPro" id="IPR001119">
    <property type="entry name" value="SLH_dom"/>
</dbReference>
<evidence type="ECO:0000259" key="4">
    <source>
        <dbReference type="PROSITE" id="PS51272"/>
    </source>
</evidence>
<feature type="signal peptide" evidence="3">
    <location>
        <begin position="1"/>
        <end position="35"/>
    </location>
</feature>
<feature type="domain" description="SLH" evidence="4">
    <location>
        <begin position="1306"/>
        <end position="1369"/>
    </location>
</feature>
<name>A0A7X2TMP2_9FIRM</name>
<keyword evidence="1" id="KW-0677">Repeat</keyword>